<dbReference type="GO" id="GO:0003700">
    <property type="term" value="F:DNA-binding transcription factor activity"/>
    <property type="evidence" value="ECO:0007669"/>
    <property type="project" value="InterPro"/>
</dbReference>
<dbReference type="InterPro" id="IPR009057">
    <property type="entry name" value="Homeodomain-like_sf"/>
</dbReference>
<keyword evidence="1" id="KW-0805">Transcription regulation</keyword>
<feature type="domain" description="HTH rpiR-type" evidence="4">
    <location>
        <begin position="2"/>
        <end position="78"/>
    </location>
</feature>
<gene>
    <name evidence="6" type="ORF">C7G83_10130</name>
</gene>
<dbReference type="Gene3D" id="1.10.10.10">
    <property type="entry name" value="Winged helix-like DNA-binding domain superfamily/Winged helix DNA-binding domain"/>
    <property type="match status" value="1"/>
</dbReference>
<dbReference type="GO" id="GO:0097367">
    <property type="term" value="F:carbohydrate derivative binding"/>
    <property type="evidence" value="ECO:0007669"/>
    <property type="project" value="InterPro"/>
</dbReference>
<dbReference type="InterPro" id="IPR047640">
    <property type="entry name" value="RpiR-like"/>
</dbReference>
<dbReference type="SUPFAM" id="SSF53697">
    <property type="entry name" value="SIS domain"/>
    <property type="match status" value="1"/>
</dbReference>
<dbReference type="InterPro" id="IPR046348">
    <property type="entry name" value="SIS_dom_sf"/>
</dbReference>
<dbReference type="Pfam" id="PF01380">
    <property type="entry name" value="SIS"/>
    <property type="match status" value="1"/>
</dbReference>
<proteinExistence type="predicted"/>
<dbReference type="OrthoDB" id="3237351at2"/>
<evidence type="ECO:0000259" key="4">
    <source>
        <dbReference type="PROSITE" id="PS51071"/>
    </source>
</evidence>
<dbReference type="STRING" id="1388748.GCA_000463155_02292"/>
<dbReference type="SUPFAM" id="SSF46689">
    <property type="entry name" value="Homeodomain-like"/>
    <property type="match status" value="1"/>
</dbReference>
<dbReference type="Proteomes" id="UP000240212">
    <property type="component" value="Unassembled WGS sequence"/>
</dbReference>
<evidence type="ECO:0000256" key="3">
    <source>
        <dbReference type="ARBA" id="ARBA00023163"/>
    </source>
</evidence>
<dbReference type="InterPro" id="IPR035472">
    <property type="entry name" value="RpiR-like_SIS"/>
</dbReference>
<keyword evidence="7" id="KW-1185">Reference proteome</keyword>
<dbReference type="PANTHER" id="PTHR30514">
    <property type="entry name" value="GLUCOKINASE"/>
    <property type="match status" value="1"/>
</dbReference>
<reference evidence="6 7" key="1">
    <citation type="submission" date="2018-03" db="EMBL/GenBank/DDBJ databases">
        <title>Draft genome sequence of the first documented clinical Siccibacter turicensis isolate in Austria.</title>
        <authorList>
            <person name="Lepuschitz S."/>
            <person name="Pekard-Amenitsch S."/>
            <person name="Haunold R."/>
            <person name="Schill S."/>
            <person name="Mach R."/>
            <person name="Allerberger F."/>
            <person name="Ruppitsch W."/>
            <person name="Forsythe S.J."/>
        </authorList>
    </citation>
    <scope>NUCLEOTIDE SEQUENCE [LARGE SCALE GENOMIC DNA]</scope>
    <source>
        <strain evidence="6 7">6100069499-17</strain>
    </source>
</reference>
<evidence type="ECO:0000256" key="1">
    <source>
        <dbReference type="ARBA" id="ARBA00023015"/>
    </source>
</evidence>
<feature type="domain" description="SIS" evidence="5">
    <location>
        <begin position="118"/>
        <end position="257"/>
    </location>
</feature>
<evidence type="ECO:0000256" key="2">
    <source>
        <dbReference type="ARBA" id="ARBA00023125"/>
    </source>
</evidence>
<name>A0A2P8VIW5_9ENTR</name>
<dbReference type="InterPro" id="IPR000281">
    <property type="entry name" value="HTH_RpiR"/>
</dbReference>
<dbReference type="PROSITE" id="PS51071">
    <property type="entry name" value="HTH_RPIR"/>
    <property type="match status" value="1"/>
</dbReference>
<evidence type="ECO:0000259" key="5">
    <source>
        <dbReference type="PROSITE" id="PS51464"/>
    </source>
</evidence>
<dbReference type="InterPro" id="IPR001347">
    <property type="entry name" value="SIS_dom"/>
</dbReference>
<dbReference type="AlphaFoldDB" id="A0A2P8VIW5"/>
<dbReference type="GO" id="GO:1901135">
    <property type="term" value="P:carbohydrate derivative metabolic process"/>
    <property type="evidence" value="ECO:0007669"/>
    <property type="project" value="InterPro"/>
</dbReference>
<sequence length="257" mass="28423">MDNRLASLLQRGESLTRAEYRVLSHLTEHPLLVGNITVRQLAQATFVSTATIMRLCQKLGFSGYSELIWHCKQLLADSPHIAAFPAAGGDELPALFEPFLANYRQTFRWVTADKMAAFSQLVREKEHFFLYGAGFSYLFAEYLTKKLQVLGKTAFISGPGDSRNIFLSNASRYEVFVAVSRSGETEQVLDKARIAQNVGMCVVAFTRASPNTLAGSADLHFPLYDEAVHFAAEAAGITSFESNLVLLMDLLLLNATE</sequence>
<accession>A0A2P8VIW5</accession>
<dbReference type="RefSeq" id="WP_106877143.1">
    <property type="nucleotide sequence ID" value="NZ_PYEP01000004.1"/>
</dbReference>
<dbReference type="InterPro" id="IPR036388">
    <property type="entry name" value="WH-like_DNA-bd_sf"/>
</dbReference>
<dbReference type="CDD" id="cd05013">
    <property type="entry name" value="SIS_RpiR"/>
    <property type="match status" value="1"/>
</dbReference>
<dbReference type="Gene3D" id="3.40.50.10490">
    <property type="entry name" value="Glucose-6-phosphate isomerase like protein, domain 1"/>
    <property type="match status" value="1"/>
</dbReference>
<evidence type="ECO:0000313" key="7">
    <source>
        <dbReference type="Proteomes" id="UP000240212"/>
    </source>
</evidence>
<protein>
    <submittedName>
        <fullName evidence="6">MurR/RpiR family transcriptional regulator</fullName>
    </submittedName>
</protein>
<dbReference type="Pfam" id="PF01418">
    <property type="entry name" value="HTH_6"/>
    <property type="match status" value="1"/>
</dbReference>
<evidence type="ECO:0000313" key="6">
    <source>
        <dbReference type="EMBL" id="PSN07489.1"/>
    </source>
</evidence>
<organism evidence="6 7">
    <name type="scientific">Siccibacter turicensis</name>
    <dbReference type="NCBI Taxonomy" id="357233"/>
    <lineage>
        <taxon>Bacteria</taxon>
        <taxon>Pseudomonadati</taxon>
        <taxon>Pseudomonadota</taxon>
        <taxon>Gammaproteobacteria</taxon>
        <taxon>Enterobacterales</taxon>
        <taxon>Enterobacteriaceae</taxon>
        <taxon>Siccibacter</taxon>
    </lineage>
</organism>
<dbReference type="EMBL" id="PYEP01000004">
    <property type="protein sequence ID" value="PSN07489.1"/>
    <property type="molecule type" value="Genomic_DNA"/>
</dbReference>
<dbReference type="PROSITE" id="PS51464">
    <property type="entry name" value="SIS"/>
    <property type="match status" value="1"/>
</dbReference>
<keyword evidence="2" id="KW-0238">DNA-binding</keyword>
<dbReference type="PANTHER" id="PTHR30514:SF21">
    <property type="entry name" value="RPIR-FAMILY TRANSCRIPTIONAL REGULATOR"/>
    <property type="match status" value="1"/>
</dbReference>
<comment type="caution">
    <text evidence="6">The sequence shown here is derived from an EMBL/GenBank/DDBJ whole genome shotgun (WGS) entry which is preliminary data.</text>
</comment>
<keyword evidence="3" id="KW-0804">Transcription</keyword>
<dbReference type="GO" id="GO:0003677">
    <property type="term" value="F:DNA binding"/>
    <property type="evidence" value="ECO:0007669"/>
    <property type="project" value="UniProtKB-KW"/>
</dbReference>